<sequence>MINIFKTHKIFPSEKSKYKLKFIYKQTCLIFLQKPTKINNLVSYSIDKS</sequence>
<organism evidence="1 2">
    <name type="scientific">Crocosphaera subtropica (strain ATCC 51142 / BH68)</name>
    <name type="common">Cyanothece sp. (strain ATCC 51142)</name>
    <dbReference type="NCBI Taxonomy" id="43989"/>
    <lineage>
        <taxon>Bacteria</taxon>
        <taxon>Bacillati</taxon>
        <taxon>Cyanobacteriota</taxon>
        <taxon>Cyanophyceae</taxon>
        <taxon>Oscillatoriophycideae</taxon>
        <taxon>Chroococcales</taxon>
        <taxon>Aphanothecaceae</taxon>
        <taxon>Crocosphaera</taxon>
        <taxon>Crocosphaera subtropica</taxon>
    </lineage>
</organism>
<accession>B1WRX1</accession>
<dbReference type="AlphaFoldDB" id="B1WRX1"/>
<dbReference type="HOGENOM" id="CLU_3134717_0_0_3"/>
<keyword evidence="2" id="KW-1185">Reference proteome</keyword>
<dbReference type="KEGG" id="cyt:cce_0814"/>
<reference evidence="1 2" key="1">
    <citation type="journal article" date="2008" name="Proc. Natl. Acad. Sci. U.S.A.">
        <title>The genome of Cyanothece 51142, a unicellular diazotrophic cyanobacterium important in the marine nitrogen cycle.</title>
        <authorList>
            <person name="Welsh E.A."/>
            <person name="Liberton M."/>
            <person name="Stoeckel J."/>
            <person name="Loh T."/>
            <person name="Elvitigala T."/>
            <person name="Wang C."/>
            <person name="Wollam A."/>
            <person name="Fulton R.S."/>
            <person name="Clifton S.W."/>
            <person name="Jacobs J.M."/>
            <person name="Aurora R."/>
            <person name="Ghosh B.K."/>
            <person name="Sherman L.A."/>
            <person name="Smith R.D."/>
            <person name="Wilson R.K."/>
            <person name="Pakrasi H.B."/>
        </authorList>
    </citation>
    <scope>NUCLEOTIDE SEQUENCE [LARGE SCALE GENOMIC DNA]</scope>
    <source>
        <strain evidence="2">ATCC 51142 / BH68</strain>
    </source>
</reference>
<name>B1WRX1_CROS5</name>
<evidence type="ECO:0000313" key="2">
    <source>
        <dbReference type="Proteomes" id="UP000001203"/>
    </source>
</evidence>
<dbReference type="EMBL" id="CP000806">
    <property type="protein sequence ID" value="ACB50165.1"/>
    <property type="molecule type" value="Genomic_DNA"/>
</dbReference>
<gene>
    <name evidence="1" type="ordered locus">cce_0814</name>
</gene>
<proteinExistence type="predicted"/>
<dbReference type="Proteomes" id="UP000001203">
    <property type="component" value="Chromosome circular"/>
</dbReference>
<protein>
    <submittedName>
        <fullName evidence="1">Uncharacterized protein</fullName>
    </submittedName>
</protein>
<evidence type="ECO:0000313" key="1">
    <source>
        <dbReference type="EMBL" id="ACB50165.1"/>
    </source>
</evidence>